<dbReference type="AlphaFoldDB" id="A0A1H3Q7D4"/>
<accession>A0A1H3Q7D4</accession>
<dbReference type="EMBL" id="FNPI01000006">
    <property type="protein sequence ID" value="SDZ09170.1"/>
    <property type="molecule type" value="Genomic_DNA"/>
</dbReference>
<dbReference type="Proteomes" id="UP000198935">
    <property type="component" value="Unassembled WGS sequence"/>
</dbReference>
<name>A0A1H3Q7D4_9BACI</name>
<keyword evidence="2" id="KW-1185">Reference proteome</keyword>
<reference evidence="2" key="1">
    <citation type="submission" date="2016-10" db="EMBL/GenBank/DDBJ databases">
        <authorList>
            <person name="Varghese N."/>
            <person name="Submissions S."/>
        </authorList>
    </citation>
    <scope>NUCLEOTIDE SEQUENCE [LARGE SCALE GENOMIC DNA]</scope>
    <source>
        <strain evidence="2">SP</strain>
    </source>
</reference>
<evidence type="ECO:0000313" key="2">
    <source>
        <dbReference type="Proteomes" id="UP000198935"/>
    </source>
</evidence>
<proteinExistence type="predicted"/>
<evidence type="ECO:0000313" key="1">
    <source>
        <dbReference type="EMBL" id="SDZ09170.1"/>
    </source>
</evidence>
<dbReference type="STRING" id="1503961.SAMN05421736_10642"/>
<protein>
    <submittedName>
        <fullName evidence="1">Uncharacterized protein</fullName>
    </submittedName>
</protein>
<organism evidence="1 2">
    <name type="scientific">Evansella caseinilytica</name>
    <dbReference type="NCBI Taxonomy" id="1503961"/>
    <lineage>
        <taxon>Bacteria</taxon>
        <taxon>Bacillati</taxon>
        <taxon>Bacillota</taxon>
        <taxon>Bacilli</taxon>
        <taxon>Bacillales</taxon>
        <taxon>Bacillaceae</taxon>
        <taxon>Evansella</taxon>
    </lineage>
</organism>
<sequence>MRRNGEGIYEKLAEKRDVNPLSAVARNRVFFHQFTGWSEKCIFQHSSPSFLNKHYNRLKELRHCEKR</sequence>
<gene>
    <name evidence="1" type="ORF">SAMN05421736_10642</name>
</gene>